<keyword evidence="10 19" id="KW-0274">FAD</keyword>
<gene>
    <name evidence="19 21" type="primary">murB</name>
    <name evidence="21" type="ORF">OM075_14680</name>
</gene>
<keyword evidence="11 19" id="KW-0521">NADP</keyword>
<evidence type="ECO:0000256" key="8">
    <source>
        <dbReference type="ARBA" id="ARBA00022618"/>
    </source>
</evidence>
<comment type="caution">
    <text evidence="21">The sequence shown here is derived from an EMBL/GenBank/DDBJ whole genome shotgun (WGS) entry which is preliminary data.</text>
</comment>
<dbReference type="Pfam" id="PF02873">
    <property type="entry name" value="MurB_C"/>
    <property type="match status" value="1"/>
</dbReference>
<keyword evidence="22" id="KW-1185">Reference proteome</keyword>
<evidence type="ECO:0000256" key="17">
    <source>
        <dbReference type="ARBA" id="ARBA00031026"/>
    </source>
</evidence>
<evidence type="ECO:0000256" key="2">
    <source>
        <dbReference type="ARBA" id="ARBA00003921"/>
    </source>
</evidence>
<dbReference type="GO" id="GO:0008762">
    <property type="term" value="F:UDP-N-acetylmuramate dehydrogenase activity"/>
    <property type="evidence" value="ECO:0007669"/>
    <property type="project" value="UniProtKB-UniRule"/>
</dbReference>
<evidence type="ECO:0000256" key="5">
    <source>
        <dbReference type="ARBA" id="ARBA00012518"/>
    </source>
</evidence>
<dbReference type="Gene3D" id="3.90.78.10">
    <property type="entry name" value="UDP-N-acetylenolpyruvoylglucosamine reductase, C-terminal domain"/>
    <property type="match status" value="1"/>
</dbReference>
<comment type="subcellular location">
    <subcellularLocation>
        <location evidence="3 19">Cytoplasm</location>
    </subcellularLocation>
</comment>
<protein>
    <recommendedName>
        <fullName evidence="6 19">UDP-N-acetylenolpyruvoylglucosamine reductase</fullName>
        <ecNumber evidence="5 19">1.3.1.98</ecNumber>
    </recommendedName>
    <alternativeName>
        <fullName evidence="17 19">UDP-N-acetylmuramate dehydrogenase</fullName>
    </alternativeName>
</protein>
<keyword evidence="8 19" id="KW-0132">Cell division</keyword>
<dbReference type="InterPro" id="IPR036318">
    <property type="entry name" value="FAD-bd_PCMH-like_sf"/>
</dbReference>
<feature type="active site" evidence="19">
    <location>
        <position position="164"/>
    </location>
</feature>
<dbReference type="InterPro" id="IPR003170">
    <property type="entry name" value="MurB"/>
</dbReference>
<dbReference type="GO" id="GO:0051301">
    <property type="term" value="P:cell division"/>
    <property type="evidence" value="ECO:0007669"/>
    <property type="project" value="UniProtKB-KW"/>
</dbReference>
<comment type="cofactor">
    <cofactor evidence="1 19">
        <name>FAD</name>
        <dbReference type="ChEBI" id="CHEBI:57692"/>
    </cofactor>
</comment>
<dbReference type="RefSeq" id="WP_301191283.1">
    <property type="nucleotide sequence ID" value="NZ_JAPDPJ010000035.1"/>
</dbReference>
<evidence type="ECO:0000313" key="21">
    <source>
        <dbReference type="EMBL" id="MCW3787719.1"/>
    </source>
</evidence>
<comment type="catalytic activity">
    <reaction evidence="18 19">
        <text>UDP-N-acetyl-alpha-D-muramate + NADP(+) = UDP-N-acetyl-3-O-(1-carboxyvinyl)-alpha-D-glucosamine + NADPH + H(+)</text>
        <dbReference type="Rhea" id="RHEA:12248"/>
        <dbReference type="ChEBI" id="CHEBI:15378"/>
        <dbReference type="ChEBI" id="CHEBI:57783"/>
        <dbReference type="ChEBI" id="CHEBI:58349"/>
        <dbReference type="ChEBI" id="CHEBI:68483"/>
        <dbReference type="ChEBI" id="CHEBI:70757"/>
        <dbReference type="EC" id="1.3.1.98"/>
    </reaction>
</comment>
<dbReference type="SUPFAM" id="SSF56176">
    <property type="entry name" value="FAD-binding/transporter-associated domain-like"/>
    <property type="match status" value="1"/>
</dbReference>
<feature type="active site" evidence="19">
    <location>
        <position position="333"/>
    </location>
</feature>
<evidence type="ECO:0000256" key="9">
    <source>
        <dbReference type="ARBA" id="ARBA00022630"/>
    </source>
</evidence>
<keyword evidence="16 19" id="KW-0961">Cell wall biogenesis/degradation</keyword>
<dbReference type="GO" id="GO:0071555">
    <property type="term" value="P:cell wall organization"/>
    <property type="evidence" value="ECO:0007669"/>
    <property type="project" value="UniProtKB-KW"/>
</dbReference>
<dbReference type="GO" id="GO:0008360">
    <property type="term" value="P:regulation of cell shape"/>
    <property type="evidence" value="ECO:0007669"/>
    <property type="project" value="UniProtKB-KW"/>
</dbReference>
<dbReference type="PANTHER" id="PTHR21071:SF4">
    <property type="entry name" value="UDP-N-ACETYLENOLPYRUVOYLGLUCOSAMINE REDUCTASE"/>
    <property type="match status" value="1"/>
</dbReference>
<proteinExistence type="inferred from homology"/>
<dbReference type="GO" id="GO:0009252">
    <property type="term" value="P:peptidoglycan biosynthetic process"/>
    <property type="evidence" value="ECO:0007669"/>
    <property type="project" value="UniProtKB-UniRule"/>
</dbReference>
<evidence type="ECO:0000256" key="12">
    <source>
        <dbReference type="ARBA" id="ARBA00022960"/>
    </source>
</evidence>
<evidence type="ECO:0000313" key="22">
    <source>
        <dbReference type="Proteomes" id="UP001209229"/>
    </source>
</evidence>
<sequence>MIIQENFSLKQYNTFHFDVKTKYFSAPQNTNQLTELINDNIVDKADILILGGGSNILFSKDYQGLIIKPAIDYIKILDSTPHKVWVEVGAGVEWDAFVHWAVSNNYFGIENLSLIPGTIGACPVQNIGAYGVEVKDVITHVNGIFLDSGNPFSLKNKDCNFSYRNSIFKNEHKGNVIITSVCFELSKNEDFHVNYGDVKAKVEELGGLSLTNIRKAIIEIRESKLPDHNLFGNVGSFFKNPIIEKTLSENIQQKYPDAPIYTVSDTHVKIAAGWMIDKCNWKGKSIGDAAVHEKQALVLINKTGKANGEDILKLASEIENSVLEKFGISIEKEVNII</sequence>
<accession>A0AAE3M6K0</accession>
<comment type="pathway">
    <text evidence="4 19">Cell wall biogenesis; peptidoglycan biosynthesis.</text>
</comment>
<dbReference type="InterPro" id="IPR016166">
    <property type="entry name" value="FAD-bd_PCMH"/>
</dbReference>
<dbReference type="PROSITE" id="PS51387">
    <property type="entry name" value="FAD_PCMH"/>
    <property type="match status" value="1"/>
</dbReference>
<evidence type="ECO:0000256" key="7">
    <source>
        <dbReference type="ARBA" id="ARBA00022490"/>
    </source>
</evidence>
<dbReference type="GO" id="GO:0005829">
    <property type="term" value="C:cytosol"/>
    <property type="evidence" value="ECO:0007669"/>
    <property type="project" value="TreeGrafter"/>
</dbReference>
<evidence type="ECO:0000256" key="13">
    <source>
        <dbReference type="ARBA" id="ARBA00022984"/>
    </source>
</evidence>
<dbReference type="Gene3D" id="3.30.43.10">
    <property type="entry name" value="Uridine Diphospho-n-acetylenolpyruvylglucosamine Reductase, domain 2"/>
    <property type="match status" value="1"/>
</dbReference>
<dbReference type="AlphaFoldDB" id="A0AAE3M6K0"/>
<comment type="function">
    <text evidence="2 19">Cell wall formation.</text>
</comment>
<feature type="domain" description="FAD-binding PCMH-type" evidence="20">
    <location>
        <begin position="16"/>
        <end position="188"/>
    </location>
</feature>
<evidence type="ECO:0000256" key="11">
    <source>
        <dbReference type="ARBA" id="ARBA00022857"/>
    </source>
</evidence>
<dbReference type="PANTHER" id="PTHR21071">
    <property type="entry name" value="UDP-N-ACETYLENOLPYRUVOYLGLUCOSAMINE REDUCTASE"/>
    <property type="match status" value="1"/>
</dbReference>
<dbReference type="GO" id="GO:0071949">
    <property type="term" value="F:FAD binding"/>
    <property type="evidence" value="ECO:0007669"/>
    <property type="project" value="InterPro"/>
</dbReference>
<dbReference type="Proteomes" id="UP001209229">
    <property type="component" value="Unassembled WGS sequence"/>
</dbReference>
<reference evidence="21" key="1">
    <citation type="submission" date="2022-10" db="EMBL/GenBank/DDBJ databases">
        <authorList>
            <person name="Yu W.X."/>
        </authorList>
    </citation>
    <scope>NUCLEOTIDE SEQUENCE</scope>
    <source>
        <strain evidence="21">AAT</strain>
    </source>
</reference>
<dbReference type="InterPro" id="IPR036635">
    <property type="entry name" value="MurB_C_sf"/>
</dbReference>
<evidence type="ECO:0000256" key="15">
    <source>
        <dbReference type="ARBA" id="ARBA00023306"/>
    </source>
</evidence>
<dbReference type="InterPro" id="IPR016167">
    <property type="entry name" value="FAD-bd_PCMH_sub1"/>
</dbReference>
<evidence type="ECO:0000256" key="3">
    <source>
        <dbReference type="ARBA" id="ARBA00004496"/>
    </source>
</evidence>
<evidence type="ECO:0000256" key="6">
    <source>
        <dbReference type="ARBA" id="ARBA00015188"/>
    </source>
</evidence>
<dbReference type="InterPro" id="IPR016169">
    <property type="entry name" value="FAD-bd_PCMH_sub2"/>
</dbReference>
<evidence type="ECO:0000256" key="1">
    <source>
        <dbReference type="ARBA" id="ARBA00001974"/>
    </source>
</evidence>
<dbReference type="InterPro" id="IPR011601">
    <property type="entry name" value="MurB_C"/>
</dbReference>
<dbReference type="EMBL" id="JAPDPJ010000035">
    <property type="protein sequence ID" value="MCW3787719.1"/>
    <property type="molecule type" value="Genomic_DNA"/>
</dbReference>
<name>A0AAE3M6K0_9BACT</name>
<evidence type="ECO:0000256" key="18">
    <source>
        <dbReference type="ARBA" id="ARBA00048914"/>
    </source>
</evidence>
<dbReference type="EC" id="1.3.1.98" evidence="5 19"/>
<keyword evidence="14 19" id="KW-0560">Oxidoreductase</keyword>
<feature type="active site" description="Proton donor" evidence="19">
    <location>
        <position position="236"/>
    </location>
</feature>
<dbReference type="NCBIfam" id="TIGR00179">
    <property type="entry name" value="murB"/>
    <property type="match status" value="1"/>
</dbReference>
<keyword evidence="9 19" id="KW-0285">Flavoprotein</keyword>
<evidence type="ECO:0000256" key="19">
    <source>
        <dbReference type="HAMAP-Rule" id="MF_00037"/>
    </source>
</evidence>
<dbReference type="InterPro" id="IPR006094">
    <property type="entry name" value="Oxid_FAD_bind_N"/>
</dbReference>
<keyword evidence="7 19" id="KW-0963">Cytoplasm</keyword>
<dbReference type="Gene3D" id="3.30.465.10">
    <property type="match status" value="1"/>
</dbReference>
<evidence type="ECO:0000256" key="16">
    <source>
        <dbReference type="ARBA" id="ARBA00023316"/>
    </source>
</evidence>
<keyword evidence="12 19" id="KW-0133">Cell shape</keyword>
<dbReference type="NCBIfam" id="NF000755">
    <property type="entry name" value="PRK00046.1"/>
    <property type="match status" value="1"/>
</dbReference>
<dbReference type="HAMAP" id="MF_00037">
    <property type="entry name" value="MurB"/>
    <property type="match status" value="1"/>
</dbReference>
<evidence type="ECO:0000259" key="20">
    <source>
        <dbReference type="PROSITE" id="PS51387"/>
    </source>
</evidence>
<dbReference type="Pfam" id="PF01565">
    <property type="entry name" value="FAD_binding_4"/>
    <property type="match status" value="1"/>
</dbReference>
<keyword evidence="15 19" id="KW-0131">Cell cycle</keyword>
<organism evidence="21 22">
    <name type="scientific">Plebeiibacterium sediminum</name>
    <dbReference type="NCBI Taxonomy" id="2992112"/>
    <lineage>
        <taxon>Bacteria</taxon>
        <taxon>Pseudomonadati</taxon>
        <taxon>Bacteroidota</taxon>
        <taxon>Bacteroidia</taxon>
        <taxon>Marinilabiliales</taxon>
        <taxon>Marinilabiliaceae</taxon>
        <taxon>Plebeiibacterium</taxon>
    </lineage>
</organism>
<keyword evidence="13 19" id="KW-0573">Peptidoglycan synthesis</keyword>
<evidence type="ECO:0000256" key="10">
    <source>
        <dbReference type="ARBA" id="ARBA00022827"/>
    </source>
</evidence>
<evidence type="ECO:0000256" key="14">
    <source>
        <dbReference type="ARBA" id="ARBA00023002"/>
    </source>
</evidence>
<dbReference type="SUPFAM" id="SSF56194">
    <property type="entry name" value="Uridine diphospho-N-Acetylenolpyruvylglucosamine reductase, MurB, C-terminal domain"/>
    <property type="match status" value="1"/>
</dbReference>
<comment type="similarity">
    <text evidence="19">Belongs to the MurB family.</text>
</comment>
<evidence type="ECO:0000256" key="4">
    <source>
        <dbReference type="ARBA" id="ARBA00004752"/>
    </source>
</evidence>